<evidence type="ECO:0008006" key="3">
    <source>
        <dbReference type="Google" id="ProtNLM"/>
    </source>
</evidence>
<reference evidence="1 2" key="1">
    <citation type="journal article" date="2015" name="Fungal Genet. Biol.">
        <title>Evolution of novel wood decay mechanisms in Agaricales revealed by the genome sequences of Fistulina hepatica and Cylindrobasidium torrendii.</title>
        <authorList>
            <person name="Floudas D."/>
            <person name="Held B.W."/>
            <person name="Riley R."/>
            <person name="Nagy L.G."/>
            <person name="Koehler G."/>
            <person name="Ransdell A.S."/>
            <person name="Younus H."/>
            <person name="Chow J."/>
            <person name="Chiniquy J."/>
            <person name="Lipzen A."/>
            <person name="Tritt A."/>
            <person name="Sun H."/>
            <person name="Haridas S."/>
            <person name="LaButti K."/>
            <person name="Ohm R.A."/>
            <person name="Kues U."/>
            <person name="Blanchette R.A."/>
            <person name="Grigoriev I.V."/>
            <person name="Minto R.E."/>
            <person name="Hibbett D.S."/>
        </authorList>
    </citation>
    <scope>NUCLEOTIDE SEQUENCE [LARGE SCALE GENOMIC DNA]</scope>
    <source>
        <strain evidence="1 2">ATCC 64428</strain>
    </source>
</reference>
<gene>
    <name evidence="1" type="ORF">FISHEDRAFT_12901</name>
</gene>
<dbReference type="PANTHER" id="PTHR12162">
    <property type="entry name" value="NIBRIN-RELATED"/>
    <property type="match status" value="1"/>
</dbReference>
<dbReference type="GO" id="GO:0030870">
    <property type="term" value="C:Mre11 complex"/>
    <property type="evidence" value="ECO:0007669"/>
    <property type="project" value="InterPro"/>
</dbReference>
<evidence type="ECO:0000313" key="2">
    <source>
        <dbReference type="Proteomes" id="UP000054144"/>
    </source>
</evidence>
<sequence>MWVVVGPFDGQEAGVIDFRKEKLLKPGKKYRVSRDPNQLYIFSKKISHKGNCELTVGPHDPNDPLFLPKLVYKNIKDKPYRLICSGQPIIVAPGATRELHDGDTIAVLVELDIYVRWDPVCCYAQPVNGKLPVLPEACASAGISLVSTHHEAVTHHLTSVIEPSSVVAASLMTATRLVTPQWLEEVIRLADLPLSQDPRDGTSLESQYDLPSLARYRPPFSPDLPDELRKMSIWEPNEARVKLFVNCSFYFVVEKGRYLDSHLVDAIRHGGGWSGKFDI</sequence>
<dbReference type="GO" id="GO:0007095">
    <property type="term" value="P:mitotic G2 DNA damage checkpoint signaling"/>
    <property type="evidence" value="ECO:0007669"/>
    <property type="project" value="InterPro"/>
</dbReference>
<dbReference type="AlphaFoldDB" id="A0A0D7AAP1"/>
<feature type="non-terminal residue" evidence="1">
    <location>
        <position position="279"/>
    </location>
</feature>
<dbReference type="Proteomes" id="UP000054144">
    <property type="component" value="Unassembled WGS sequence"/>
</dbReference>
<dbReference type="GO" id="GO:0003684">
    <property type="term" value="F:damaged DNA binding"/>
    <property type="evidence" value="ECO:0007669"/>
    <property type="project" value="TreeGrafter"/>
</dbReference>
<dbReference type="GO" id="GO:0000724">
    <property type="term" value="P:double-strand break repair via homologous recombination"/>
    <property type="evidence" value="ECO:0007669"/>
    <property type="project" value="TreeGrafter"/>
</dbReference>
<name>A0A0D7AAP1_9AGAR</name>
<dbReference type="OrthoDB" id="552194at2759"/>
<accession>A0A0D7AAP1</accession>
<evidence type="ECO:0000313" key="1">
    <source>
        <dbReference type="EMBL" id="KIY47750.1"/>
    </source>
</evidence>
<keyword evidence="2" id="KW-1185">Reference proteome</keyword>
<dbReference type="PANTHER" id="PTHR12162:SF0">
    <property type="entry name" value="NIBRIN"/>
    <property type="match status" value="1"/>
</dbReference>
<proteinExistence type="predicted"/>
<organism evidence="1 2">
    <name type="scientific">Fistulina hepatica ATCC 64428</name>
    <dbReference type="NCBI Taxonomy" id="1128425"/>
    <lineage>
        <taxon>Eukaryota</taxon>
        <taxon>Fungi</taxon>
        <taxon>Dikarya</taxon>
        <taxon>Basidiomycota</taxon>
        <taxon>Agaricomycotina</taxon>
        <taxon>Agaricomycetes</taxon>
        <taxon>Agaricomycetidae</taxon>
        <taxon>Agaricales</taxon>
        <taxon>Fistulinaceae</taxon>
        <taxon>Fistulina</taxon>
    </lineage>
</organism>
<dbReference type="InterPro" id="IPR040227">
    <property type="entry name" value="Nibrin-rel"/>
</dbReference>
<dbReference type="EMBL" id="KN881929">
    <property type="protein sequence ID" value="KIY47750.1"/>
    <property type="molecule type" value="Genomic_DNA"/>
</dbReference>
<protein>
    <recommendedName>
        <fullName evidence="3">BRCT domain-containing protein</fullName>
    </recommendedName>
</protein>